<comment type="caution">
    <text evidence="3">The sequence shown here is derived from an EMBL/GenBank/DDBJ whole genome shotgun (WGS) entry which is preliminary data.</text>
</comment>
<dbReference type="Gene3D" id="2.60.40.1120">
    <property type="entry name" value="Carboxypeptidase-like, regulatory domain"/>
    <property type="match status" value="1"/>
</dbReference>
<dbReference type="InterPro" id="IPR008969">
    <property type="entry name" value="CarboxyPept-like_regulatory"/>
</dbReference>
<evidence type="ECO:0000313" key="3">
    <source>
        <dbReference type="EMBL" id="TCC87957.1"/>
    </source>
</evidence>
<proteinExistence type="inferred from homology"/>
<dbReference type="InterPro" id="IPR023996">
    <property type="entry name" value="TonB-dep_OMP_SusC/RagA"/>
</dbReference>
<keyword evidence="1" id="KW-0472">Membrane</keyword>
<keyword evidence="4" id="KW-1185">Reference proteome</keyword>
<keyword evidence="1" id="KW-0998">Cell outer membrane</keyword>
<dbReference type="Pfam" id="PF13715">
    <property type="entry name" value="CarbopepD_reg_2"/>
    <property type="match status" value="1"/>
</dbReference>
<accession>A0A4R0MN81</accession>
<dbReference type="GO" id="GO:0009279">
    <property type="term" value="C:cell outer membrane"/>
    <property type="evidence" value="ECO:0007669"/>
    <property type="project" value="UniProtKB-SubCell"/>
</dbReference>
<dbReference type="InterPro" id="IPR012910">
    <property type="entry name" value="Plug_dom"/>
</dbReference>
<dbReference type="Proteomes" id="UP000292884">
    <property type="component" value="Unassembled WGS sequence"/>
</dbReference>
<gene>
    <name evidence="3" type="ORF">EZ428_19705</name>
</gene>
<dbReference type="PROSITE" id="PS52016">
    <property type="entry name" value="TONB_DEPENDENT_REC_3"/>
    <property type="match status" value="1"/>
</dbReference>
<comment type="subcellular location">
    <subcellularLocation>
        <location evidence="1">Cell outer membrane</location>
        <topology evidence="1">Multi-pass membrane protein</topology>
    </subcellularLocation>
</comment>
<dbReference type="SUPFAM" id="SSF49464">
    <property type="entry name" value="Carboxypeptidase regulatory domain-like"/>
    <property type="match status" value="1"/>
</dbReference>
<name>A0A4R0MN81_9SPHI</name>
<dbReference type="OrthoDB" id="9768177at2"/>
<dbReference type="InterPro" id="IPR037066">
    <property type="entry name" value="Plug_dom_sf"/>
</dbReference>
<dbReference type="AlphaFoldDB" id="A0A4R0MN81"/>
<dbReference type="SUPFAM" id="SSF56935">
    <property type="entry name" value="Porins"/>
    <property type="match status" value="1"/>
</dbReference>
<comment type="similarity">
    <text evidence="1">Belongs to the TonB-dependent receptor family.</text>
</comment>
<dbReference type="Gene3D" id="2.170.130.10">
    <property type="entry name" value="TonB-dependent receptor, plug domain"/>
    <property type="match status" value="1"/>
</dbReference>
<dbReference type="NCBIfam" id="TIGR04056">
    <property type="entry name" value="OMP_RagA_SusC"/>
    <property type="match status" value="1"/>
</dbReference>
<dbReference type="PROSITE" id="PS00018">
    <property type="entry name" value="EF_HAND_1"/>
    <property type="match status" value="1"/>
</dbReference>
<dbReference type="Pfam" id="PF07715">
    <property type="entry name" value="Plug"/>
    <property type="match status" value="1"/>
</dbReference>
<dbReference type="NCBIfam" id="TIGR04057">
    <property type="entry name" value="SusC_RagA_signa"/>
    <property type="match status" value="1"/>
</dbReference>
<feature type="domain" description="TonB-dependent receptor plug" evidence="2">
    <location>
        <begin position="225"/>
        <end position="333"/>
    </location>
</feature>
<dbReference type="EMBL" id="SJSK01000006">
    <property type="protein sequence ID" value="TCC87957.1"/>
    <property type="molecule type" value="Genomic_DNA"/>
</dbReference>
<reference evidence="3 4" key="1">
    <citation type="submission" date="2019-02" db="EMBL/GenBank/DDBJ databases">
        <title>Pedobacter sp. RP-1-13 sp. nov., isolated from Arctic soil.</title>
        <authorList>
            <person name="Dahal R.H."/>
        </authorList>
    </citation>
    <scope>NUCLEOTIDE SEQUENCE [LARGE SCALE GENOMIC DNA]</scope>
    <source>
        <strain evidence="3 4">RP-1-13</strain>
    </source>
</reference>
<evidence type="ECO:0000259" key="2">
    <source>
        <dbReference type="Pfam" id="PF07715"/>
    </source>
</evidence>
<keyword evidence="1" id="KW-1134">Transmembrane beta strand</keyword>
<sequence length="1177" mass="127258">MYKIFTALQCGDMPCPKQKILRVMKLTVILMIFTLLQVRAASLAQQVSINVKDTPLKDVLSQLTKQTGYNFICEASIISNSSPVTIKFKNTALKTVLENCFINQDVELVYGDNSTIVIKRKVLVIQAPSRVIVVTGMITDNRGAALPGVSVLVKGTKNGVVSESNGAYTIRVPDDKAVLVFSYVGMINQEIAVGNKTVINVTLLDAPQSLSDVLVVGYGSQSRATVTSSITKVDGKNLSNQPVSTPGEALAGLAAGVQVQSDQGGKPGAAPTIRVRGVSSLSSSNDPLYVVDGYPLETATNFNLINPSDIESIEVLKDAASAAIYGSRAANGVVLVTTKRGKAGKTVFAVSAYTGLQDVDRYISVLSKDQYVQQVKALSRIKGLQYPAILDGDISGLPDVDWQKAIFRTSPIRNFEFNASGGSEKVRFSASAGVFKQKGVLIGTEYTRYNTRLNLDADIVKNLKFGFSVSPSYAEQFKQPSSGQASGAGANPSDYIIGVPGLLADLNLPSPLNQALTFQPIVPVYRANGDFAQPYDRELNYNLSPTAVFSASNFYNPVGILSQSINRSRAFRTLSNAFLEYNPLAGLKLKTYIGATLENEQVHGYIPGSMAYSSAPTASYSSPQLAGIFASDNVRNSFDWVWENTATYDKQVGKHHFNLLGLFSAQKYESQINYTAGLPGTFITTSVESPLASPNTVGTELFDANTFVSYAGRLTYDYDRKYLFTAAVRQDGSSRFGKNNKYAVFPSFSVGWRLAEEAFLKAPLAKIGINELKLRGGYGRTGNANIGSFTYINAIALNRNYAAGNIRLFGTQQTGFANPDLTWEKNDQTSIGTDIGLLQNKIVLTFDYFVRNSNGMLLNKALPLAVGYTSTSLANSAYASSFQANLGKLQNKGFEFSANTNFKLGSVTWNANANFSTYKTKVLNLGGPSALPAVRAINGWNNVYQVKVGQPLGIMYGYEIIGVFRNANDLATNAKVVSGNSIGDSMIKDQNGDGVIDVNDVTELGHGLPDFTYGLTNTFQYKNFDLSILMQGVQGVNIINGNNRQTITGNHNQNSLSKYFNNYFDPAFPTRDVLYPSPISTGALPGPALSSLAVENGSYLRVRNITLGYRLPENLLGKLFIKSARFYVTAQNPFLITKYTGYNPEANIMGGDPTTPGVDQGTYPTARTIILGINFGF</sequence>
<keyword evidence="1" id="KW-0812">Transmembrane</keyword>
<evidence type="ECO:0000256" key="1">
    <source>
        <dbReference type="PROSITE-ProRule" id="PRU01360"/>
    </source>
</evidence>
<evidence type="ECO:0000313" key="4">
    <source>
        <dbReference type="Proteomes" id="UP000292884"/>
    </source>
</evidence>
<dbReference type="InterPro" id="IPR023997">
    <property type="entry name" value="TonB-dep_OMP_SusC/RagA_CS"/>
</dbReference>
<protein>
    <submittedName>
        <fullName evidence="3">TonB-dependent receptor</fullName>
    </submittedName>
</protein>
<organism evidence="3 4">
    <name type="scientific">Pedobacter frigiditerrae</name>
    <dbReference type="NCBI Taxonomy" id="2530452"/>
    <lineage>
        <taxon>Bacteria</taxon>
        <taxon>Pseudomonadati</taxon>
        <taxon>Bacteroidota</taxon>
        <taxon>Sphingobacteriia</taxon>
        <taxon>Sphingobacteriales</taxon>
        <taxon>Sphingobacteriaceae</taxon>
        <taxon>Pedobacter</taxon>
    </lineage>
</organism>
<dbReference type="InterPro" id="IPR018247">
    <property type="entry name" value="EF_Hand_1_Ca_BS"/>
</dbReference>
<dbReference type="InterPro" id="IPR039426">
    <property type="entry name" value="TonB-dep_rcpt-like"/>
</dbReference>
<keyword evidence="1" id="KW-0813">Transport</keyword>
<keyword evidence="3" id="KW-0675">Receptor</keyword>